<feature type="non-terminal residue" evidence="11">
    <location>
        <position position="580"/>
    </location>
</feature>
<keyword evidence="1 8" id="KW-0489">Methyltransferase</keyword>
<feature type="binding site" evidence="8">
    <location>
        <position position="401"/>
    </location>
    <ligand>
        <name>S-adenosyl-L-methionine</name>
        <dbReference type="ChEBI" id="CHEBI:59789"/>
    </ligand>
</feature>
<evidence type="ECO:0000256" key="5">
    <source>
        <dbReference type="ARBA" id="ARBA00033763"/>
    </source>
</evidence>
<comment type="caution">
    <text evidence="11">The sequence shown here is derived from an EMBL/GenBank/DDBJ whole genome shotgun (WGS) entry which is preliminary data.</text>
</comment>
<evidence type="ECO:0000256" key="8">
    <source>
        <dbReference type="PROSITE-ProRule" id="PRU01024"/>
    </source>
</evidence>
<comment type="similarity">
    <text evidence="8">Belongs to the class I-like SAM-binding methyltransferase superfamily. RNA M5U methyltransferase family.</text>
</comment>
<keyword evidence="3 8" id="KW-0949">S-adenosyl-L-methionine</keyword>
<dbReference type="GO" id="GO:0032259">
    <property type="term" value="P:methylation"/>
    <property type="evidence" value="ECO:0007669"/>
    <property type="project" value="UniProtKB-KW"/>
</dbReference>
<protein>
    <recommendedName>
        <fullName evidence="5">tRNA (uracil(54)-C(5))-methyltransferase</fullName>
        <ecNumber evidence="5">2.1.1.35</ecNumber>
    </recommendedName>
</protein>
<feature type="active site" description="Nucleophile" evidence="8">
    <location>
        <position position="527"/>
    </location>
</feature>
<dbReference type="OrthoDB" id="10250660at2759"/>
<dbReference type="AlphaFoldDB" id="A0A482W2T9"/>
<dbReference type="Pfam" id="PF05958">
    <property type="entry name" value="tRNA_U5-meth_tr"/>
    <property type="match status" value="1"/>
</dbReference>
<evidence type="ECO:0000313" key="12">
    <source>
        <dbReference type="Proteomes" id="UP000292052"/>
    </source>
</evidence>
<dbReference type="GO" id="GO:0030697">
    <property type="term" value="F:tRNA (uracil(54)-C5)-methyltransferase activity, S-adenosyl methionine-dependent"/>
    <property type="evidence" value="ECO:0007669"/>
    <property type="project" value="UniProtKB-EC"/>
</dbReference>
<dbReference type="Gene3D" id="2.40.50.1070">
    <property type="match status" value="1"/>
</dbReference>
<dbReference type="SUPFAM" id="SSF54928">
    <property type="entry name" value="RNA-binding domain, RBD"/>
    <property type="match status" value="1"/>
</dbReference>
<dbReference type="PANTHER" id="PTHR45904">
    <property type="entry name" value="TRNA (URACIL-5-)-METHYLTRANSFERASE"/>
    <property type="match status" value="1"/>
</dbReference>
<dbReference type="Gene3D" id="3.30.70.330">
    <property type="match status" value="1"/>
</dbReference>
<organism evidence="11 12">
    <name type="scientific">Asbolus verrucosus</name>
    <name type="common">Desert ironclad beetle</name>
    <dbReference type="NCBI Taxonomy" id="1661398"/>
    <lineage>
        <taxon>Eukaryota</taxon>
        <taxon>Metazoa</taxon>
        <taxon>Ecdysozoa</taxon>
        <taxon>Arthropoda</taxon>
        <taxon>Hexapoda</taxon>
        <taxon>Insecta</taxon>
        <taxon>Pterygota</taxon>
        <taxon>Neoptera</taxon>
        <taxon>Endopterygota</taxon>
        <taxon>Coleoptera</taxon>
        <taxon>Polyphaga</taxon>
        <taxon>Cucujiformia</taxon>
        <taxon>Tenebrionidae</taxon>
        <taxon>Pimeliinae</taxon>
        <taxon>Asbolus</taxon>
    </lineage>
</organism>
<comment type="caution">
    <text evidence="8">Lacks conserved residue(s) required for the propagation of feature annotation.</text>
</comment>
<evidence type="ECO:0000256" key="9">
    <source>
        <dbReference type="SAM" id="MobiDB-lite"/>
    </source>
</evidence>
<evidence type="ECO:0000259" key="10">
    <source>
        <dbReference type="PROSITE" id="PS50102"/>
    </source>
</evidence>
<dbReference type="Pfam" id="PF00076">
    <property type="entry name" value="RRM_1"/>
    <property type="match status" value="1"/>
</dbReference>
<dbReference type="PROSITE" id="PS51687">
    <property type="entry name" value="SAM_MT_RNA_M5U"/>
    <property type="match status" value="1"/>
</dbReference>
<dbReference type="InterPro" id="IPR045850">
    <property type="entry name" value="TRM2_met"/>
</dbReference>
<dbReference type="InterPro" id="IPR035979">
    <property type="entry name" value="RBD_domain_sf"/>
</dbReference>
<gene>
    <name evidence="11" type="ORF">BDFB_005608</name>
</gene>
<dbReference type="InterPro" id="IPR012677">
    <property type="entry name" value="Nucleotide-bd_a/b_plait_sf"/>
</dbReference>
<dbReference type="InterPro" id="IPR000504">
    <property type="entry name" value="RRM_dom"/>
</dbReference>
<feature type="binding site" evidence="8">
    <location>
        <position position="451"/>
    </location>
    <ligand>
        <name>S-adenosyl-L-methionine</name>
        <dbReference type="ChEBI" id="CHEBI:59789"/>
    </ligand>
</feature>
<dbReference type="EC" id="2.1.1.35" evidence="5"/>
<dbReference type="PROSITE" id="PS50102">
    <property type="entry name" value="RRM"/>
    <property type="match status" value="1"/>
</dbReference>
<dbReference type="GO" id="GO:0006396">
    <property type="term" value="P:RNA processing"/>
    <property type="evidence" value="ECO:0007669"/>
    <property type="project" value="InterPro"/>
</dbReference>
<keyword evidence="12" id="KW-1185">Reference proteome</keyword>
<reference evidence="11 12" key="1">
    <citation type="submission" date="2017-03" db="EMBL/GenBank/DDBJ databases">
        <title>Genome of the blue death feigning beetle - Asbolus verrucosus.</title>
        <authorList>
            <person name="Rider S.D."/>
        </authorList>
    </citation>
    <scope>NUCLEOTIDE SEQUENCE [LARGE SCALE GENOMIC DNA]</scope>
    <source>
        <strain evidence="11">Butters</strain>
        <tissue evidence="11">Head and leg muscle</tissue>
    </source>
</reference>
<feature type="binding site" evidence="8">
    <location>
        <position position="499"/>
    </location>
    <ligand>
        <name>S-adenosyl-L-methionine</name>
        <dbReference type="ChEBI" id="CHEBI:59789"/>
    </ligand>
</feature>
<dbReference type="InterPro" id="IPR029063">
    <property type="entry name" value="SAM-dependent_MTases_sf"/>
</dbReference>
<evidence type="ECO:0000256" key="2">
    <source>
        <dbReference type="ARBA" id="ARBA00022679"/>
    </source>
</evidence>
<evidence type="ECO:0000313" key="11">
    <source>
        <dbReference type="EMBL" id="RZC38967.1"/>
    </source>
</evidence>
<evidence type="ECO:0000256" key="1">
    <source>
        <dbReference type="ARBA" id="ARBA00022603"/>
    </source>
</evidence>
<comment type="catalytic activity">
    <reaction evidence="6">
        <text>uridine(54) in tRNA + S-adenosyl-L-methionine = 5-methyluridine(54) in tRNA + S-adenosyl-L-homocysteine + H(+)</text>
        <dbReference type="Rhea" id="RHEA:42712"/>
        <dbReference type="Rhea" id="RHEA-COMP:10167"/>
        <dbReference type="Rhea" id="RHEA-COMP:10193"/>
        <dbReference type="ChEBI" id="CHEBI:15378"/>
        <dbReference type="ChEBI" id="CHEBI:57856"/>
        <dbReference type="ChEBI" id="CHEBI:59789"/>
        <dbReference type="ChEBI" id="CHEBI:65315"/>
        <dbReference type="ChEBI" id="CHEBI:74447"/>
        <dbReference type="EC" id="2.1.1.35"/>
    </reaction>
    <physiologicalReaction direction="left-to-right" evidence="6">
        <dbReference type="Rhea" id="RHEA:42713"/>
    </physiologicalReaction>
</comment>
<evidence type="ECO:0000256" key="4">
    <source>
        <dbReference type="ARBA" id="ARBA00022884"/>
    </source>
</evidence>
<name>A0A482W2T9_ASBVE</name>
<dbReference type="STRING" id="1661398.A0A482W2T9"/>
<proteinExistence type="inferred from homology"/>
<dbReference type="CDD" id="cd02440">
    <property type="entry name" value="AdoMet_MTases"/>
    <property type="match status" value="1"/>
</dbReference>
<accession>A0A482W2T9</accession>
<sequence>MENEEIVNLEDSASLTQVVAGSVVSDDAEKTPTTPKDNPYAYLDRADFSSEKFKIEIKNLPKIYGINEFRKLLNTRLKLGSTKIKAPKRNSPYAFVCFRSDEDREKAIKQLTGFVWKGKPLQAIKAKPSPDPLVKKRNQNSEERQSKKIKIDNRSQEEKLKSSTIPLWDVPYEEQLKNKQEEARNILRRLGNELARLNPDLREWLTKQKALHNGLPCELLNIRHAEECNGYRNKCAFTVGIDEETQLPTVGFRIGSYVNGVTGVGSIDSLKHIPESMKLAVKLFQDYVRASDLDVFNFEVHTGHFRQLTVRTAQNQLMLVVGIHPQNLSEEKVKEFKDSLINYFTEGAGKEAKVTSLYYQKIMKKISGEDAAAAEHLWGDTHICESLLDLKFKISPEAFFQINTKGAEVLYKSIIELGAPAENSTVLDVCCGTGTIGLCFAKKCSKVLGIEIVPQAIVDAKENAKLNEIENSEFFVGKAEEILGSVCYRAINDVLAVADPPRAGLQQKAVVQIRKINKISQLVYVSCNPAAALKNFVDIGRPASKTLHNEPLVPVKAVAVDMFPHTRHCELIISFKRFDK</sequence>
<evidence type="ECO:0000256" key="7">
    <source>
        <dbReference type="PROSITE-ProRule" id="PRU00176"/>
    </source>
</evidence>
<feature type="domain" description="RRM" evidence="10">
    <location>
        <begin position="53"/>
        <end position="128"/>
    </location>
</feature>
<dbReference type="GO" id="GO:0003723">
    <property type="term" value="F:RNA binding"/>
    <property type="evidence" value="ECO:0007669"/>
    <property type="project" value="UniProtKB-UniRule"/>
</dbReference>
<evidence type="ECO:0000256" key="6">
    <source>
        <dbReference type="ARBA" id="ARBA00047278"/>
    </source>
</evidence>
<dbReference type="PANTHER" id="PTHR45904:SF2">
    <property type="entry name" value="TRNA (URACIL-5-)-METHYLTRANSFERASE HOMOLOG A"/>
    <property type="match status" value="1"/>
</dbReference>
<feature type="region of interest" description="Disordered" evidence="9">
    <location>
        <begin position="125"/>
        <end position="157"/>
    </location>
</feature>
<dbReference type="Proteomes" id="UP000292052">
    <property type="component" value="Unassembled WGS sequence"/>
</dbReference>
<feature type="compositionally biased region" description="Basic and acidic residues" evidence="9">
    <location>
        <begin position="139"/>
        <end position="157"/>
    </location>
</feature>
<dbReference type="SUPFAM" id="SSF53335">
    <property type="entry name" value="S-adenosyl-L-methionine-dependent methyltransferases"/>
    <property type="match status" value="1"/>
</dbReference>
<dbReference type="Gene3D" id="3.40.50.150">
    <property type="entry name" value="Vaccinia Virus protein VP39"/>
    <property type="match status" value="1"/>
</dbReference>
<keyword evidence="2 8" id="KW-0808">Transferase</keyword>
<dbReference type="EMBL" id="QDEB01038475">
    <property type="protein sequence ID" value="RZC38967.1"/>
    <property type="molecule type" value="Genomic_DNA"/>
</dbReference>
<dbReference type="InterPro" id="IPR010280">
    <property type="entry name" value="U5_MeTrfase_fam"/>
</dbReference>
<evidence type="ECO:0000256" key="3">
    <source>
        <dbReference type="ARBA" id="ARBA00022691"/>
    </source>
</evidence>
<keyword evidence="4 7" id="KW-0694">RNA-binding</keyword>